<name>A0ABU8RKA0_9ACTN</name>
<evidence type="ECO:0000259" key="3">
    <source>
        <dbReference type="Pfam" id="PF00561"/>
    </source>
</evidence>
<dbReference type="Proteomes" id="UP001387100">
    <property type="component" value="Unassembled WGS sequence"/>
</dbReference>
<dbReference type="Pfam" id="PF00561">
    <property type="entry name" value="Abhydrolase_1"/>
    <property type="match status" value="1"/>
</dbReference>
<dbReference type="SUPFAM" id="SSF53474">
    <property type="entry name" value="alpha/beta-Hydrolases"/>
    <property type="match status" value="1"/>
</dbReference>
<keyword evidence="1 4" id="KW-0378">Hydrolase</keyword>
<dbReference type="PRINTS" id="PR00412">
    <property type="entry name" value="EPOXHYDRLASE"/>
</dbReference>
<evidence type="ECO:0000256" key="1">
    <source>
        <dbReference type="ARBA" id="ARBA00022801"/>
    </source>
</evidence>
<sequence>MLVPGPWEHRLVPAGGARFHVAVCAPSPGGRATAGTVGGGDLVVLLHGFPQHWWAWRHQLVSLSAAGHRVAAMDLRGCGASDKTPRGYDTPTLAADVGGVVRALGATRAVVVGQGLGGAVARAMPALEPATTRAVAVLSAPEAPLSALAALGPRHVVTHRHAVGLQLPVLGGRRLRGDLVPELLARWAGPGWPSPAEAQRYAAAMSAPWAARAAVERHRWEVRSPLRRDGRRLRAALERPVDVPFLEVRGELDGLTPPVAARRPGGRHPGGRPGGRAAGRPGHRVEVLPGVGHFLAEEAPEQVGTLLRDWLADLDGAGPPPSDPAA</sequence>
<comment type="caution">
    <text evidence="4">The sequence shown here is derived from an EMBL/GenBank/DDBJ whole genome shotgun (WGS) entry which is preliminary data.</text>
</comment>
<proteinExistence type="predicted"/>
<dbReference type="PANTHER" id="PTHR43329">
    <property type="entry name" value="EPOXIDE HYDROLASE"/>
    <property type="match status" value="1"/>
</dbReference>
<evidence type="ECO:0000313" key="4">
    <source>
        <dbReference type="EMBL" id="MEJ5945421.1"/>
    </source>
</evidence>
<organism evidence="4 5">
    <name type="scientific">Pseudokineococcus basanitobsidens</name>
    <dbReference type="NCBI Taxonomy" id="1926649"/>
    <lineage>
        <taxon>Bacteria</taxon>
        <taxon>Bacillati</taxon>
        <taxon>Actinomycetota</taxon>
        <taxon>Actinomycetes</taxon>
        <taxon>Kineosporiales</taxon>
        <taxon>Kineosporiaceae</taxon>
        <taxon>Pseudokineococcus</taxon>
    </lineage>
</organism>
<gene>
    <name evidence="4" type="ORF">WDZ17_08955</name>
</gene>
<feature type="domain" description="AB hydrolase-1" evidence="3">
    <location>
        <begin position="42"/>
        <end position="300"/>
    </location>
</feature>
<dbReference type="RefSeq" id="WP_339574806.1">
    <property type="nucleotide sequence ID" value="NZ_JBBIAA010000008.1"/>
</dbReference>
<protein>
    <submittedName>
        <fullName evidence="4">Alpha/beta hydrolase</fullName>
    </submittedName>
</protein>
<dbReference type="GO" id="GO:0016787">
    <property type="term" value="F:hydrolase activity"/>
    <property type="evidence" value="ECO:0007669"/>
    <property type="project" value="UniProtKB-KW"/>
</dbReference>
<dbReference type="Gene3D" id="3.40.50.1820">
    <property type="entry name" value="alpha/beta hydrolase"/>
    <property type="match status" value="1"/>
</dbReference>
<accession>A0ABU8RKA0</accession>
<dbReference type="InterPro" id="IPR000639">
    <property type="entry name" value="Epox_hydrolase-like"/>
</dbReference>
<dbReference type="InterPro" id="IPR029058">
    <property type="entry name" value="AB_hydrolase_fold"/>
</dbReference>
<evidence type="ECO:0000313" key="5">
    <source>
        <dbReference type="Proteomes" id="UP001387100"/>
    </source>
</evidence>
<dbReference type="EMBL" id="JBBIAA010000008">
    <property type="protein sequence ID" value="MEJ5945421.1"/>
    <property type="molecule type" value="Genomic_DNA"/>
</dbReference>
<keyword evidence="5" id="KW-1185">Reference proteome</keyword>
<feature type="region of interest" description="Disordered" evidence="2">
    <location>
        <begin position="255"/>
        <end position="284"/>
    </location>
</feature>
<evidence type="ECO:0000256" key="2">
    <source>
        <dbReference type="SAM" id="MobiDB-lite"/>
    </source>
</evidence>
<reference evidence="4 5" key="1">
    <citation type="journal article" date="2017" name="Int. J. Syst. Evol. Microbiol.">
        <title>Pseudokineococcus basanitobsidens sp. nov., isolated from volcanic rock.</title>
        <authorList>
            <person name="Lee D.W."/>
            <person name="Park M.Y."/>
            <person name="Kim J.J."/>
            <person name="Kim B.S."/>
        </authorList>
    </citation>
    <scope>NUCLEOTIDE SEQUENCE [LARGE SCALE GENOMIC DNA]</scope>
    <source>
        <strain evidence="4 5">DSM 103726</strain>
    </source>
</reference>
<dbReference type="InterPro" id="IPR000073">
    <property type="entry name" value="AB_hydrolase_1"/>
</dbReference>